<sequence>MSSPSRSSFFSRVRSSSSSLSPATSKSSSSSGLQVYSKNNPPKYTLNDLPPDTIYLITSFLIPRIPQLNPENVQHYIKQMIEISSISRQYREWSECETVQNNFWKDFLFQQLARWNVRLSLVQVSSKDTLQFSSNQNLIVGSGASTSNSSSSNNNSTIVSNGKEDWMNGAFIGSSFSEAGYWDDEDDDYFEDDVRYQTNDVNSLLRRGDYLSYTNGGPAATQRILLKIAMNPDKIKHMLFNMWTYFHYELNAKAKKGLGRRTDPFASRRHAGLDLL</sequence>
<dbReference type="RefSeq" id="XP_002670479.1">
    <property type="nucleotide sequence ID" value="XM_002670433.1"/>
</dbReference>
<evidence type="ECO:0000313" key="3">
    <source>
        <dbReference type="Proteomes" id="UP000006671"/>
    </source>
</evidence>
<evidence type="ECO:0000256" key="1">
    <source>
        <dbReference type="SAM" id="MobiDB-lite"/>
    </source>
</evidence>
<dbReference type="OrthoDB" id="10554194at2759"/>
<dbReference type="InParanoid" id="D2VZP8"/>
<dbReference type="AlphaFoldDB" id="D2VZP8"/>
<dbReference type="EMBL" id="GG738915">
    <property type="protein sequence ID" value="EFC37735.1"/>
    <property type="molecule type" value="Genomic_DNA"/>
</dbReference>
<evidence type="ECO:0000313" key="2">
    <source>
        <dbReference type="EMBL" id="EFC37735.1"/>
    </source>
</evidence>
<dbReference type="Proteomes" id="UP000006671">
    <property type="component" value="Unassembled WGS sequence"/>
</dbReference>
<gene>
    <name evidence="2" type="ORF">NAEGRDRAFT_53556</name>
</gene>
<proteinExistence type="predicted"/>
<dbReference type="VEuPathDB" id="AmoebaDB:NAEGRDRAFT_53556"/>
<name>D2VZP8_NAEGR</name>
<keyword evidence="3" id="KW-1185">Reference proteome</keyword>
<accession>D2VZP8</accession>
<dbReference type="OMA" id="WSECETV"/>
<protein>
    <submittedName>
        <fullName evidence="2">Predicted protein</fullName>
    </submittedName>
</protein>
<feature type="region of interest" description="Disordered" evidence="1">
    <location>
        <begin position="1"/>
        <end position="36"/>
    </location>
</feature>
<dbReference type="GeneID" id="8857615"/>
<feature type="compositionally biased region" description="Low complexity" evidence="1">
    <location>
        <begin position="1"/>
        <end position="31"/>
    </location>
</feature>
<organism evidence="3">
    <name type="scientific">Naegleria gruberi</name>
    <name type="common">Amoeba</name>
    <dbReference type="NCBI Taxonomy" id="5762"/>
    <lineage>
        <taxon>Eukaryota</taxon>
        <taxon>Discoba</taxon>
        <taxon>Heterolobosea</taxon>
        <taxon>Tetramitia</taxon>
        <taxon>Eutetramitia</taxon>
        <taxon>Vahlkampfiidae</taxon>
        <taxon>Naegleria</taxon>
    </lineage>
</organism>
<reference evidence="2 3" key="1">
    <citation type="journal article" date="2010" name="Cell">
        <title>The genome of Naegleria gruberi illuminates early eukaryotic versatility.</title>
        <authorList>
            <person name="Fritz-Laylin L.K."/>
            <person name="Prochnik S.E."/>
            <person name="Ginger M.L."/>
            <person name="Dacks J.B."/>
            <person name="Carpenter M.L."/>
            <person name="Field M.C."/>
            <person name="Kuo A."/>
            <person name="Paredez A."/>
            <person name="Chapman J."/>
            <person name="Pham J."/>
            <person name="Shu S."/>
            <person name="Neupane R."/>
            <person name="Cipriano M."/>
            <person name="Mancuso J."/>
            <person name="Tu H."/>
            <person name="Salamov A."/>
            <person name="Lindquist E."/>
            <person name="Shapiro H."/>
            <person name="Lucas S."/>
            <person name="Grigoriev I.V."/>
            <person name="Cande W.Z."/>
            <person name="Fulton C."/>
            <person name="Rokhsar D.S."/>
            <person name="Dawson S.C."/>
        </authorList>
    </citation>
    <scope>NUCLEOTIDE SEQUENCE [LARGE SCALE GENOMIC DNA]</scope>
    <source>
        <strain evidence="2 3">NEG-M</strain>
    </source>
</reference>
<dbReference type="KEGG" id="ngr:NAEGRDRAFT_53556"/>